<evidence type="ECO:0000313" key="2">
    <source>
        <dbReference type="EMBL" id="MBT4870135.1"/>
    </source>
</evidence>
<keyword evidence="1" id="KW-0812">Transmembrane</keyword>
<evidence type="ECO:0000313" key="3">
    <source>
        <dbReference type="Proteomes" id="UP000722459"/>
    </source>
</evidence>
<comment type="caution">
    <text evidence="2">The sequence shown here is derived from an EMBL/GenBank/DDBJ whole genome shotgun (WGS) entry which is preliminary data.</text>
</comment>
<dbReference type="AlphaFoldDB" id="A0A8T5GDU8"/>
<evidence type="ECO:0000256" key="1">
    <source>
        <dbReference type="SAM" id="Phobius"/>
    </source>
</evidence>
<sequence>MHSSGFIISTDAFIGLSMLAFIVLISFFYLSTVSLTSWNTVDLINLTRDEASVLEKQFVFENAVKQSSADLILSKINATPDSHCFEVSIFAETNLNVPTIYALKTGCTKNYDQLVVANRTFIVNTDTNVEFYIAKLGGWYK</sequence>
<keyword evidence="1" id="KW-0472">Membrane</keyword>
<accession>A0A8T5GDU8</accession>
<dbReference type="Proteomes" id="UP000722459">
    <property type="component" value="Unassembled WGS sequence"/>
</dbReference>
<gene>
    <name evidence="2" type="ORF">HON47_01010</name>
</gene>
<dbReference type="EMBL" id="JABJNZ010000019">
    <property type="protein sequence ID" value="MBT4870135.1"/>
    <property type="molecule type" value="Genomic_DNA"/>
</dbReference>
<proteinExistence type="predicted"/>
<organism evidence="2 3">
    <name type="scientific">Candidatus Iainarchaeum sp</name>
    <dbReference type="NCBI Taxonomy" id="3101447"/>
    <lineage>
        <taxon>Archaea</taxon>
        <taxon>Candidatus Iainarchaeota</taxon>
        <taxon>Candidatus Iainarchaeia</taxon>
        <taxon>Candidatus Iainarchaeales</taxon>
        <taxon>Candidatus Iainarchaeaceae</taxon>
        <taxon>Candidatus Iainarchaeum</taxon>
    </lineage>
</organism>
<protein>
    <submittedName>
        <fullName evidence="2">Uncharacterized protein</fullName>
    </submittedName>
</protein>
<keyword evidence="1" id="KW-1133">Transmembrane helix</keyword>
<reference evidence="2" key="1">
    <citation type="journal article" date="2021" name="ISME J.">
        <title>Mercury methylation by metabolically versatile and cosmopolitan marine bacteria.</title>
        <authorList>
            <person name="Lin H."/>
            <person name="Ascher D.B."/>
            <person name="Myung Y."/>
            <person name="Lamborg C.H."/>
            <person name="Hallam S.J."/>
            <person name="Gionfriddo C.M."/>
            <person name="Holt K.E."/>
            <person name="Moreau J.W."/>
        </authorList>
    </citation>
    <scope>NUCLEOTIDE SEQUENCE</scope>
    <source>
        <strain evidence="2">SI075_bin30</strain>
    </source>
</reference>
<name>A0A8T5GDU8_9ARCH</name>
<feature type="transmembrane region" description="Helical" evidence="1">
    <location>
        <begin position="12"/>
        <end position="30"/>
    </location>
</feature>